<evidence type="ECO:0000256" key="1">
    <source>
        <dbReference type="SAM" id="MobiDB-lite"/>
    </source>
</evidence>
<dbReference type="EMBL" id="JANIID010000025">
    <property type="protein sequence ID" value="MCQ8772862.1"/>
    <property type="molecule type" value="Genomic_DNA"/>
</dbReference>
<feature type="transmembrane region" description="Helical" evidence="2">
    <location>
        <begin position="55"/>
        <end position="73"/>
    </location>
</feature>
<evidence type="ECO:0000256" key="2">
    <source>
        <dbReference type="SAM" id="Phobius"/>
    </source>
</evidence>
<comment type="caution">
    <text evidence="3">The sequence shown here is derived from an EMBL/GenBank/DDBJ whole genome shotgun (WGS) entry which is preliminary data.</text>
</comment>
<sequence>MDQQHMYPAPPATAPTAPTAPTTDIPSATDGRAGLRRPRRRIPKPQLGSVLDDKGLLIGLLLLPFLAAVAFVAQFLELLYYLCLLVYGIVMSPFWSVRALWRAFGPAATPEELGRRAEARKTVKTTAGCLAWIVGLLIVILGVMVAIGLNMDK</sequence>
<dbReference type="Proteomes" id="UP001142374">
    <property type="component" value="Unassembled WGS sequence"/>
</dbReference>
<name>A0A9X2LKE1_9ACTN</name>
<keyword evidence="2" id="KW-1133">Transmembrane helix</keyword>
<organism evidence="3 4">
    <name type="scientific">Streptomyces telluris</name>
    <dbReference type="NCBI Taxonomy" id="2720021"/>
    <lineage>
        <taxon>Bacteria</taxon>
        <taxon>Bacillati</taxon>
        <taxon>Actinomycetota</taxon>
        <taxon>Actinomycetes</taxon>
        <taxon>Kitasatosporales</taxon>
        <taxon>Streptomycetaceae</taxon>
        <taxon>Streptomyces</taxon>
    </lineage>
</organism>
<keyword evidence="4" id="KW-1185">Reference proteome</keyword>
<proteinExistence type="predicted"/>
<keyword evidence="2" id="KW-0472">Membrane</keyword>
<evidence type="ECO:0000313" key="4">
    <source>
        <dbReference type="Proteomes" id="UP001142374"/>
    </source>
</evidence>
<feature type="compositionally biased region" description="Low complexity" evidence="1">
    <location>
        <begin position="14"/>
        <end position="23"/>
    </location>
</feature>
<protein>
    <recommendedName>
        <fullName evidence="5">Transmembrane protein</fullName>
    </recommendedName>
</protein>
<evidence type="ECO:0008006" key="5">
    <source>
        <dbReference type="Google" id="ProtNLM"/>
    </source>
</evidence>
<accession>A0A9X2LKE1</accession>
<reference evidence="3" key="1">
    <citation type="submission" date="2022-06" db="EMBL/GenBank/DDBJ databases">
        <title>WGS of actinobacteria.</title>
        <authorList>
            <person name="Thawai C."/>
        </authorList>
    </citation>
    <scope>NUCLEOTIDE SEQUENCE</scope>
    <source>
        <strain evidence="3">AA8</strain>
    </source>
</reference>
<feature type="transmembrane region" description="Helical" evidence="2">
    <location>
        <begin position="79"/>
        <end position="101"/>
    </location>
</feature>
<gene>
    <name evidence="3" type="ORF">NQU55_24270</name>
</gene>
<feature type="region of interest" description="Disordered" evidence="1">
    <location>
        <begin position="1"/>
        <end position="38"/>
    </location>
</feature>
<feature type="transmembrane region" description="Helical" evidence="2">
    <location>
        <begin position="122"/>
        <end position="149"/>
    </location>
</feature>
<keyword evidence="2" id="KW-0812">Transmembrane</keyword>
<dbReference type="AlphaFoldDB" id="A0A9X2LKE1"/>
<dbReference type="RefSeq" id="WP_256791112.1">
    <property type="nucleotide sequence ID" value="NZ_JANIID010000025.1"/>
</dbReference>
<evidence type="ECO:0000313" key="3">
    <source>
        <dbReference type="EMBL" id="MCQ8772862.1"/>
    </source>
</evidence>